<dbReference type="PROSITE" id="PS00028">
    <property type="entry name" value="ZINC_FINGER_C2H2_1"/>
    <property type="match status" value="2"/>
</dbReference>
<feature type="region of interest" description="Disordered" evidence="12">
    <location>
        <begin position="104"/>
        <end position="123"/>
    </location>
</feature>
<evidence type="ECO:0000256" key="1">
    <source>
        <dbReference type="ARBA" id="ARBA00004123"/>
    </source>
</evidence>
<reference evidence="15 16" key="1">
    <citation type="journal article" date="2016" name="Front. Microbiol.">
        <title>Genome and transcriptome sequences reveal the specific parasitism of the nematophagous Purpureocillium lilacinum 36-1.</title>
        <authorList>
            <person name="Xie J."/>
            <person name="Li S."/>
            <person name="Mo C."/>
            <person name="Xiao X."/>
            <person name="Peng D."/>
            <person name="Wang G."/>
            <person name="Xiao Y."/>
        </authorList>
    </citation>
    <scope>NUCLEOTIDE SEQUENCE [LARGE SCALE GENOMIC DNA]</scope>
    <source>
        <strain evidence="15 16">36-1</strain>
    </source>
</reference>
<dbReference type="PANTHER" id="PTHR24394:SF44">
    <property type="entry name" value="ZINC FINGER PROTEIN 271-LIKE"/>
    <property type="match status" value="1"/>
</dbReference>
<keyword evidence="4" id="KW-0479">Metal-binding</keyword>
<dbReference type="FunFam" id="3.30.160.60:FF:000181">
    <property type="entry name" value="C2H2 type zinc finger protein"/>
    <property type="match status" value="1"/>
</dbReference>
<feature type="compositionally biased region" description="Polar residues" evidence="12">
    <location>
        <begin position="1163"/>
        <end position="1187"/>
    </location>
</feature>
<feature type="compositionally biased region" description="Pro residues" evidence="12">
    <location>
        <begin position="108"/>
        <end position="118"/>
    </location>
</feature>
<dbReference type="PROSITE" id="PS50157">
    <property type="entry name" value="ZINC_FINGER_C2H2_2"/>
    <property type="match status" value="2"/>
</dbReference>
<evidence type="ECO:0000256" key="5">
    <source>
        <dbReference type="ARBA" id="ARBA00022737"/>
    </source>
</evidence>
<keyword evidence="13" id="KW-0812">Transmembrane</keyword>
<evidence type="ECO:0000256" key="3">
    <source>
        <dbReference type="ARBA" id="ARBA00022490"/>
    </source>
</evidence>
<feature type="transmembrane region" description="Helical" evidence="13">
    <location>
        <begin position="482"/>
        <end position="504"/>
    </location>
</feature>
<protein>
    <recommendedName>
        <fullName evidence="14">C2H2-type domain-containing protein</fullName>
    </recommendedName>
</protein>
<feature type="domain" description="C2H2-type" evidence="14">
    <location>
        <begin position="1386"/>
        <end position="1413"/>
    </location>
</feature>
<sequence>MGYRLLVREGRHGRAAGGCSVAFRRALVHRTGEMARCHAMLHWGMRLVRQTARGGRVRPVGSAGFCPEWGKRGHAVTFTMHQISRTQGDSEWRPDSRRFVPLVGDPIGPGPLPRPKPAAGPGSRAMASLLPLPRLVAPAPCHARPGLAGPGRRLPTALGPLKSWVRGLRGRLASGRPAGGLVSWGGRTVRRPTQLPCICQDSSVISASPTATLVCKTSAASRLAFAVRLTPPDFAEYCCAFHRPFFGAVDALQQWTTVIIITQEALPNMSPSTTRRLSRRHRKATACKVPGQRGAEVGHLHRWLTRRSAVSPLGLESSGQKIPGAESPRSALNAPADGAWPVASPLPQPLPSSSSSSVTTTRALSIALITSAALLALAFGFGAGGHPHLLLRLEAAKVLYYYFARLGAFVARARAVLKAGCMIARELYQLLPSTYRWLMGAHDLPREQRRRERASASNIRYEAPSSHSQTSNRTNTGCSSTACWTLAVCVGLCLGGVGMILWAAPSAPPHRRSAPPTASRCFWRAPLAAAPAVTKRWHLQPPVDQAWKSGQRPRGSGYSEAVQLQMLGDLGSRREVPSISGSSLSRSPSSRVQAEVVVAAPPTPPHSRAAGAPGRLMELQSFDGLSLVSPHLRRAAELYLPQPVARAAPVITVPPLVAAAFALVLPSSSPPIPNCHHSAQPYVRPALPSHRLRLASRCGLICASLNCNREHKTEYPPSVSVSPHTRAPTDRSSRPSAAAPPLCPRTTHGRSYQPSRVFLGPPPLSSSDLSLAEQPAQPARTLKRRPSTRTTPSTRPWPGFLDIPPALLHCITRPQYLLHSPFDRPRPQSHPPFGCQKAALGNLPRDPHRGGPSIMDQQSHHGRSPSASAGRQTHLHQSQPDQQLDINQSSHHSPSPGAFGTDPSSVGLGLQQQHHSLADAGVSDTSFDSLGGPADFLAPSQQSQAFAQSNVSDPALFDPGAPFGQQQSGAGPDPGVLSFDSQSQSQSTAAYLSPNINDGDFSLFPPSGGQGDHFNAPLFEQPTLSPNDLNTMTSPQPPHSPTPPNLLQPDSHHPGSAQHSPSFSQTQFSSPPGGHSRNVSLGPESALLPGQIADWSQPQFQGHRRTPSEYSEVSSVSPSPNLVSSDSFDDHGGHSPLQRASDGSLYQEVLNIGAFSIADTRGRSPSHSPAISPRINPQQLPDMNQTGFGLAPPSANYGAYPGLSHGGDSFPSLQQGGDMSQMAPPAINIDFAPNNSKPGLFEQPKPHMDQDSLTPPERGRLKSRPRSVTDPFHPGGAGMGRQGSSNSLSPNASLSPRSESSRSLSPLDRQGTASPRGRRQSTSAVPNNVIALRLADPEYQASQESGGAKRVQKHPATFQCTLCPKRFTRAYNLRSHLRTHTDERPFVCTVCGKAFARQHDRKRHESLHSGEKKFVCKGDLKAGGQWGCGRRFARADALGRHFRSEAGRICIKPLLDEEMIERQRQWQEQRMQQNMAQNMAPPPMSMDTYPMDASGQYALPAALLAQYPALAQMNWSQSDAGGGMDDDLSGRSSFDASDYDDGDDGGYVSGPGTGYGEGSMSQNFGEMGYASDFGGR</sequence>
<feature type="compositionally biased region" description="Pro residues" evidence="12">
    <location>
        <begin position="1035"/>
        <end position="1046"/>
    </location>
</feature>
<keyword evidence="5" id="KW-0677">Repeat</keyword>
<feature type="region of interest" description="Disordered" evidence="12">
    <location>
        <begin position="1096"/>
        <end position="1140"/>
    </location>
</feature>
<proteinExistence type="predicted"/>
<feature type="region of interest" description="Disordered" evidence="12">
    <location>
        <begin position="1518"/>
        <end position="1576"/>
    </location>
</feature>
<gene>
    <name evidence="15" type="ORF">PCL_02960</name>
</gene>
<feature type="compositionally biased region" description="Low complexity" evidence="12">
    <location>
        <begin position="1108"/>
        <end position="1126"/>
    </location>
</feature>
<keyword evidence="13" id="KW-0472">Membrane</keyword>
<feature type="compositionally biased region" description="Polar residues" evidence="12">
    <location>
        <begin position="865"/>
        <end position="893"/>
    </location>
</feature>
<dbReference type="GO" id="GO:0071277">
    <property type="term" value="P:cellular response to calcium ion"/>
    <property type="evidence" value="ECO:0007669"/>
    <property type="project" value="UniProtKB-ARBA"/>
</dbReference>
<dbReference type="GO" id="GO:0008270">
    <property type="term" value="F:zinc ion binding"/>
    <property type="evidence" value="ECO:0007669"/>
    <property type="project" value="UniProtKB-KW"/>
</dbReference>
<feature type="region of interest" description="Disordered" evidence="12">
    <location>
        <begin position="942"/>
        <end position="1084"/>
    </location>
</feature>
<dbReference type="GO" id="GO:0000981">
    <property type="term" value="F:DNA-binding transcription factor activity, RNA polymerase II-specific"/>
    <property type="evidence" value="ECO:0007669"/>
    <property type="project" value="TreeGrafter"/>
</dbReference>
<feature type="compositionally biased region" description="Low complexity" evidence="12">
    <location>
        <begin position="1060"/>
        <end position="1072"/>
    </location>
</feature>
<dbReference type="SUPFAM" id="SSF57667">
    <property type="entry name" value="beta-beta-alpha zinc fingers"/>
    <property type="match status" value="1"/>
</dbReference>
<keyword evidence="10" id="KW-0539">Nucleus</keyword>
<dbReference type="SMART" id="SM00355">
    <property type="entry name" value="ZnF_C2H2"/>
    <property type="match status" value="2"/>
</dbReference>
<keyword evidence="8" id="KW-0805">Transcription regulation</keyword>
<keyword evidence="13" id="KW-1133">Transmembrane helix</keyword>
<feature type="domain" description="C2H2-type" evidence="14">
    <location>
        <begin position="1358"/>
        <end position="1385"/>
    </location>
</feature>
<dbReference type="Proteomes" id="UP000245956">
    <property type="component" value="Unassembled WGS sequence"/>
</dbReference>
<feature type="compositionally biased region" description="Polar residues" evidence="12">
    <location>
        <begin position="1022"/>
        <end position="1032"/>
    </location>
</feature>
<keyword evidence="3" id="KW-0963">Cytoplasm</keyword>
<feature type="compositionally biased region" description="Basic residues" evidence="12">
    <location>
        <begin position="276"/>
        <end position="285"/>
    </location>
</feature>
<accession>A0A2U3DZF8</accession>
<evidence type="ECO:0000256" key="12">
    <source>
        <dbReference type="SAM" id="MobiDB-lite"/>
    </source>
</evidence>
<comment type="subcellular location">
    <subcellularLocation>
        <location evidence="2">Cytoplasm</location>
    </subcellularLocation>
    <subcellularLocation>
        <location evidence="1">Nucleus</location>
    </subcellularLocation>
</comment>
<dbReference type="GO" id="GO:0005737">
    <property type="term" value="C:cytoplasm"/>
    <property type="evidence" value="ECO:0007669"/>
    <property type="project" value="UniProtKB-SubCell"/>
</dbReference>
<evidence type="ECO:0000256" key="7">
    <source>
        <dbReference type="ARBA" id="ARBA00022833"/>
    </source>
</evidence>
<feature type="region of interest" description="Disordered" evidence="12">
    <location>
        <begin position="713"/>
        <end position="798"/>
    </location>
</feature>
<feature type="region of interest" description="Disordered" evidence="12">
    <location>
        <begin position="270"/>
        <end position="291"/>
    </location>
</feature>
<keyword evidence="6 11" id="KW-0863">Zinc-finger</keyword>
<evidence type="ECO:0000256" key="9">
    <source>
        <dbReference type="ARBA" id="ARBA00023163"/>
    </source>
</evidence>
<dbReference type="EMBL" id="LCWV01000018">
    <property type="protein sequence ID" value="PWI67606.1"/>
    <property type="molecule type" value="Genomic_DNA"/>
</dbReference>
<dbReference type="GO" id="GO:0005634">
    <property type="term" value="C:nucleus"/>
    <property type="evidence" value="ECO:0007669"/>
    <property type="project" value="UniProtKB-SubCell"/>
</dbReference>
<evidence type="ECO:0000313" key="15">
    <source>
        <dbReference type="EMBL" id="PWI67606.1"/>
    </source>
</evidence>
<dbReference type="PANTHER" id="PTHR24394">
    <property type="entry name" value="ZINC FINGER PROTEIN"/>
    <property type="match status" value="1"/>
</dbReference>
<dbReference type="FunFam" id="3.30.160.60:FF:000239">
    <property type="entry name" value="C2H2 type zinc finger protein"/>
    <property type="match status" value="1"/>
</dbReference>
<evidence type="ECO:0000256" key="4">
    <source>
        <dbReference type="ARBA" id="ARBA00022723"/>
    </source>
</evidence>
<feature type="compositionally biased region" description="Low complexity" evidence="12">
    <location>
        <begin position="788"/>
        <end position="798"/>
    </location>
</feature>
<feature type="region of interest" description="Disordered" evidence="12">
    <location>
        <begin position="572"/>
        <end position="594"/>
    </location>
</feature>
<keyword evidence="9" id="KW-0804">Transcription</keyword>
<evidence type="ECO:0000256" key="10">
    <source>
        <dbReference type="ARBA" id="ARBA00023242"/>
    </source>
</evidence>
<evidence type="ECO:0000256" key="2">
    <source>
        <dbReference type="ARBA" id="ARBA00004496"/>
    </source>
</evidence>
<dbReference type="FunFam" id="3.30.160.60:FF:000146">
    <property type="entry name" value="C2H2 type zinc finger protein"/>
    <property type="match status" value="1"/>
</dbReference>
<dbReference type="InterPro" id="IPR013087">
    <property type="entry name" value="Znf_C2H2_type"/>
</dbReference>
<dbReference type="GO" id="GO:0045944">
    <property type="term" value="P:positive regulation of transcription by RNA polymerase II"/>
    <property type="evidence" value="ECO:0007669"/>
    <property type="project" value="UniProtKB-ARBA"/>
</dbReference>
<feature type="region of interest" description="Disordered" evidence="12">
    <location>
        <begin position="449"/>
        <end position="476"/>
    </location>
</feature>
<evidence type="ECO:0000256" key="13">
    <source>
        <dbReference type="SAM" id="Phobius"/>
    </source>
</evidence>
<feature type="transmembrane region" description="Helical" evidence="13">
    <location>
        <begin position="363"/>
        <end position="383"/>
    </location>
</feature>
<evidence type="ECO:0000256" key="8">
    <source>
        <dbReference type="ARBA" id="ARBA00023015"/>
    </source>
</evidence>
<evidence type="ECO:0000256" key="11">
    <source>
        <dbReference type="PROSITE-ProRule" id="PRU00042"/>
    </source>
</evidence>
<feature type="compositionally biased region" description="Low complexity" evidence="12">
    <location>
        <begin position="578"/>
        <end position="594"/>
    </location>
</feature>
<dbReference type="Gene3D" id="3.30.160.60">
    <property type="entry name" value="Classic Zinc Finger"/>
    <property type="match status" value="3"/>
</dbReference>
<evidence type="ECO:0000259" key="14">
    <source>
        <dbReference type="PROSITE" id="PS50157"/>
    </source>
</evidence>
<comment type="caution">
    <text evidence="15">The sequence shown here is derived from an EMBL/GenBank/DDBJ whole genome shotgun (WGS) entry which is preliminary data.</text>
</comment>
<evidence type="ECO:0000256" key="6">
    <source>
        <dbReference type="ARBA" id="ARBA00022771"/>
    </source>
</evidence>
<feature type="region of interest" description="Disordered" evidence="12">
    <location>
        <begin position="1158"/>
        <end position="1328"/>
    </location>
</feature>
<name>A0A2U3DZF8_PURLI</name>
<feature type="compositionally biased region" description="Gly residues" evidence="12">
    <location>
        <begin position="1545"/>
        <end position="1557"/>
    </location>
</feature>
<evidence type="ECO:0000313" key="16">
    <source>
        <dbReference type="Proteomes" id="UP000245956"/>
    </source>
</evidence>
<organism evidence="15 16">
    <name type="scientific">Purpureocillium lilacinum</name>
    <name type="common">Paecilomyces lilacinus</name>
    <dbReference type="NCBI Taxonomy" id="33203"/>
    <lineage>
        <taxon>Eukaryota</taxon>
        <taxon>Fungi</taxon>
        <taxon>Dikarya</taxon>
        <taxon>Ascomycota</taxon>
        <taxon>Pezizomycotina</taxon>
        <taxon>Sordariomycetes</taxon>
        <taxon>Hypocreomycetidae</taxon>
        <taxon>Hypocreales</taxon>
        <taxon>Ophiocordycipitaceae</taxon>
        <taxon>Purpureocillium</taxon>
    </lineage>
</organism>
<dbReference type="InterPro" id="IPR036236">
    <property type="entry name" value="Znf_C2H2_sf"/>
</dbReference>
<feature type="region of interest" description="Disordered" evidence="12">
    <location>
        <begin position="821"/>
        <end position="908"/>
    </location>
</feature>
<feature type="compositionally biased region" description="Polar residues" evidence="12">
    <location>
        <begin position="979"/>
        <end position="996"/>
    </location>
</feature>
<feature type="compositionally biased region" description="Polar residues" evidence="12">
    <location>
        <begin position="465"/>
        <end position="476"/>
    </location>
</feature>
<feature type="compositionally biased region" description="Low complexity" evidence="12">
    <location>
        <begin position="1284"/>
        <end position="1309"/>
    </location>
</feature>
<dbReference type="Pfam" id="PF00096">
    <property type="entry name" value="zf-C2H2"/>
    <property type="match status" value="2"/>
</dbReference>
<keyword evidence="7" id="KW-0862">Zinc</keyword>